<evidence type="ECO:0000259" key="2">
    <source>
        <dbReference type="PROSITE" id="PS50222"/>
    </source>
</evidence>
<dbReference type="Gene3D" id="1.10.238.10">
    <property type="entry name" value="EF-hand"/>
    <property type="match status" value="1"/>
</dbReference>
<dbReference type="InterPro" id="IPR011992">
    <property type="entry name" value="EF-hand-dom_pair"/>
</dbReference>
<dbReference type="EMBL" id="LNIX01000010">
    <property type="protein sequence ID" value="OXA49814.1"/>
    <property type="molecule type" value="Genomic_DNA"/>
</dbReference>
<dbReference type="GO" id="GO:0005509">
    <property type="term" value="F:calcium ion binding"/>
    <property type="evidence" value="ECO:0007669"/>
    <property type="project" value="InterPro"/>
</dbReference>
<dbReference type="InterPro" id="IPR018247">
    <property type="entry name" value="EF_Hand_1_Ca_BS"/>
</dbReference>
<evidence type="ECO:0000313" key="3">
    <source>
        <dbReference type="EMBL" id="OXA49814.1"/>
    </source>
</evidence>
<feature type="domain" description="EF-hand" evidence="2">
    <location>
        <begin position="77"/>
        <end position="112"/>
    </location>
</feature>
<name>A0A226DYC5_FOLCA</name>
<evidence type="ECO:0000313" key="4">
    <source>
        <dbReference type="Proteomes" id="UP000198287"/>
    </source>
</evidence>
<organism evidence="3 4">
    <name type="scientific">Folsomia candida</name>
    <name type="common">Springtail</name>
    <dbReference type="NCBI Taxonomy" id="158441"/>
    <lineage>
        <taxon>Eukaryota</taxon>
        <taxon>Metazoa</taxon>
        <taxon>Ecdysozoa</taxon>
        <taxon>Arthropoda</taxon>
        <taxon>Hexapoda</taxon>
        <taxon>Collembola</taxon>
        <taxon>Entomobryomorpha</taxon>
        <taxon>Isotomoidea</taxon>
        <taxon>Isotomidae</taxon>
        <taxon>Proisotominae</taxon>
        <taxon>Folsomia</taxon>
    </lineage>
</organism>
<dbReference type="CDD" id="cd00051">
    <property type="entry name" value="EFh"/>
    <property type="match status" value="1"/>
</dbReference>
<feature type="domain" description="EF-hand" evidence="2">
    <location>
        <begin position="116"/>
        <end position="151"/>
    </location>
</feature>
<dbReference type="PROSITE" id="PS50222">
    <property type="entry name" value="EF_HAND_2"/>
    <property type="match status" value="2"/>
</dbReference>
<protein>
    <submittedName>
        <fullName evidence="3">Calmodulin-like protein 5</fullName>
    </submittedName>
</protein>
<dbReference type="PROSITE" id="PS00018">
    <property type="entry name" value="EF_HAND_1"/>
    <property type="match status" value="1"/>
</dbReference>
<proteinExistence type="predicted"/>
<comment type="caution">
    <text evidence="3">The sequence shown here is derived from an EMBL/GenBank/DDBJ whole genome shotgun (WGS) entry which is preliminary data.</text>
</comment>
<gene>
    <name evidence="3" type="ORF">Fcan01_15525</name>
</gene>
<keyword evidence="4" id="KW-1185">Reference proteome</keyword>
<accession>A0A226DYC5</accession>
<evidence type="ECO:0000256" key="1">
    <source>
        <dbReference type="ARBA" id="ARBA00022837"/>
    </source>
</evidence>
<dbReference type="OrthoDB" id="6480673at2759"/>
<dbReference type="InterPro" id="IPR002048">
    <property type="entry name" value="EF_hand_dom"/>
</dbReference>
<dbReference type="SUPFAM" id="SSF47473">
    <property type="entry name" value="EF-hand"/>
    <property type="match status" value="1"/>
</dbReference>
<keyword evidence="1" id="KW-0106">Calcium</keyword>
<sequence>MAHNSPFTKDQVAEAFKKMPTFSDDAIDVADMEPFLKALGFDCNKEQRDAYVTFFREVYNGKLPLEVCTTSLAAVNDTIEILKVFVKAMDKDKDGFIDESEFKAIFPFLLTHDPSFPRVEFANFVTEADTNKDGKVSIDEAVEWFCKNAKN</sequence>
<reference evidence="3 4" key="1">
    <citation type="submission" date="2015-12" db="EMBL/GenBank/DDBJ databases">
        <title>The genome of Folsomia candida.</title>
        <authorList>
            <person name="Faddeeva A."/>
            <person name="Derks M.F."/>
            <person name="Anvar Y."/>
            <person name="Smit S."/>
            <person name="Van Straalen N."/>
            <person name="Roelofs D."/>
        </authorList>
    </citation>
    <scope>NUCLEOTIDE SEQUENCE [LARGE SCALE GENOMIC DNA]</scope>
    <source>
        <strain evidence="3 4">VU population</strain>
        <tissue evidence="3">Whole body</tissue>
    </source>
</reference>
<dbReference type="AlphaFoldDB" id="A0A226DYC5"/>
<dbReference type="Proteomes" id="UP000198287">
    <property type="component" value="Unassembled WGS sequence"/>
</dbReference>
<dbReference type="Pfam" id="PF13499">
    <property type="entry name" value="EF-hand_7"/>
    <property type="match status" value="1"/>
</dbReference>